<proteinExistence type="predicted"/>
<comment type="caution">
    <text evidence="2">The sequence shown here is derived from an EMBL/GenBank/DDBJ whole genome shotgun (WGS) entry which is preliminary data.</text>
</comment>
<dbReference type="EMBL" id="MAVT02000643">
    <property type="protein sequence ID" value="POS74354.1"/>
    <property type="molecule type" value="Genomic_DNA"/>
</dbReference>
<dbReference type="OrthoDB" id="3596604at2759"/>
<gene>
    <name evidence="2" type="ORF">DHEL01_v207250</name>
</gene>
<keyword evidence="1" id="KW-1133">Transmembrane helix</keyword>
<reference evidence="2" key="1">
    <citation type="submission" date="2017-09" db="EMBL/GenBank/DDBJ databases">
        <title>Polyketide synthases of a Diaporthe helianthi virulent isolate.</title>
        <authorList>
            <person name="Baroncelli R."/>
        </authorList>
    </citation>
    <scope>NUCLEOTIDE SEQUENCE [LARGE SCALE GENOMIC DNA]</scope>
    <source>
        <strain evidence="2">7/96</strain>
    </source>
</reference>
<keyword evidence="1" id="KW-0812">Transmembrane</keyword>
<dbReference type="AlphaFoldDB" id="A0A2P5HVS6"/>
<evidence type="ECO:0000313" key="2">
    <source>
        <dbReference type="EMBL" id="POS74354.1"/>
    </source>
</evidence>
<evidence type="ECO:0000256" key="1">
    <source>
        <dbReference type="SAM" id="Phobius"/>
    </source>
</evidence>
<keyword evidence="3" id="KW-1185">Reference proteome</keyword>
<evidence type="ECO:0000313" key="3">
    <source>
        <dbReference type="Proteomes" id="UP000094444"/>
    </source>
</evidence>
<dbReference type="Proteomes" id="UP000094444">
    <property type="component" value="Unassembled WGS sequence"/>
</dbReference>
<protein>
    <submittedName>
        <fullName evidence="2">Uncharacterized protein</fullName>
    </submittedName>
</protein>
<keyword evidence="1" id="KW-0472">Membrane</keyword>
<sequence length="409" mass="44137">MGMQAAIAVTSLTFQAEPHVDDVYLSGQGQIFLPNMSNFARGTGRFSTRQTDLDFTLQNLGASILGDIGTSYNYSAPRAVPLAGEPLAKFPAMFWEADDHWEYHYLDSALDFVFAGTNYLAVYSARKVSSSAVCTTPEYNSTIDRARGLILVNQTSGRDFTFDSIALGLESNTYASVPILRQLRPDLCGSRVGCNNTGECGPGCSTVHVLEPKSGEAVPGSFDSPTSNFFYYECNVTVSSDPAPTSDLDSLTLAPMMAAAAAQAIALNGDVTLNGLDAPLSRSYNWELPFGTPFNNSAPDMAEQVARYAIGVVAAAASTNPRMAVQGRPPAQGVRLELQSPVAFAVIIGVVAGLQLLLTLVAAMLVGRVHVPGDWEWMNKDALKRLYSHLIHQRYHNFDVALEQLWSET</sequence>
<feature type="transmembrane region" description="Helical" evidence="1">
    <location>
        <begin position="342"/>
        <end position="366"/>
    </location>
</feature>
<name>A0A2P5HVS6_DIAHE</name>
<accession>A0A2P5HVS6</accession>
<organism evidence="2 3">
    <name type="scientific">Diaporthe helianthi</name>
    <dbReference type="NCBI Taxonomy" id="158607"/>
    <lineage>
        <taxon>Eukaryota</taxon>
        <taxon>Fungi</taxon>
        <taxon>Dikarya</taxon>
        <taxon>Ascomycota</taxon>
        <taxon>Pezizomycotina</taxon>
        <taxon>Sordariomycetes</taxon>
        <taxon>Sordariomycetidae</taxon>
        <taxon>Diaporthales</taxon>
        <taxon>Diaporthaceae</taxon>
        <taxon>Diaporthe</taxon>
    </lineage>
</organism>
<dbReference type="InParanoid" id="A0A2P5HVS6"/>